<gene>
    <name evidence="1" type="ORF">JCM19239_2004</name>
</gene>
<sequence>MLSEIFPTFELDENGFGQKVIETQKGVFILLDTMLEGTHAGVYCEQRLDWLENEISKADAANRPVYLFMHHAPFDTGIPALDVIGLEKQASVRLADIFDEFDNIKHLFFGHYHRPIAGSWRGVAFSTLRSMNHQVRLDMHCENMIQGCFEEPQYCVALLQDDATVVHYHDYMHSSEHFDIGDPLKAHV</sequence>
<dbReference type="EC" id="3.1.4.17" evidence="1"/>
<evidence type="ECO:0000313" key="2">
    <source>
        <dbReference type="Proteomes" id="UP000029223"/>
    </source>
</evidence>
<dbReference type="InterPro" id="IPR042281">
    <property type="entry name" value="GpdQ_beta-strand"/>
</dbReference>
<dbReference type="Proteomes" id="UP000029223">
    <property type="component" value="Unassembled WGS sequence"/>
</dbReference>
<dbReference type="SUPFAM" id="SSF56300">
    <property type="entry name" value="Metallo-dependent phosphatases"/>
    <property type="match status" value="1"/>
</dbReference>
<dbReference type="GO" id="GO:0004114">
    <property type="term" value="F:3',5'-cyclic-nucleotide phosphodiesterase activity"/>
    <property type="evidence" value="ECO:0007669"/>
    <property type="project" value="UniProtKB-EC"/>
</dbReference>
<dbReference type="InterPro" id="IPR029052">
    <property type="entry name" value="Metallo-depent_PP-like"/>
</dbReference>
<dbReference type="Gene3D" id="3.30.750.180">
    <property type="entry name" value="GpdQ, beta-strand dimerisation domain"/>
    <property type="match status" value="1"/>
</dbReference>
<proteinExistence type="predicted"/>
<name>A0ABQ0J6Z2_9VIBR</name>
<keyword evidence="1" id="KW-0378">Hydrolase</keyword>
<dbReference type="EMBL" id="BBMS01000004">
    <property type="protein sequence ID" value="GAL24550.1"/>
    <property type="molecule type" value="Genomic_DNA"/>
</dbReference>
<reference evidence="2" key="1">
    <citation type="submission" date="2014-09" db="EMBL/GenBank/DDBJ databases">
        <title>Vibrio variabilis JCM 19239. (C206) whole genome shotgun sequence.</title>
        <authorList>
            <person name="Sawabe T."/>
            <person name="Meirelles P."/>
            <person name="Nakanishi M."/>
            <person name="Sayaka M."/>
            <person name="Hattori M."/>
            <person name="Ohkuma M."/>
        </authorList>
    </citation>
    <scope>NUCLEOTIDE SEQUENCE [LARGE SCALE GENOMIC DNA]</scope>
    <source>
        <strain evidence="2">JCM 19239</strain>
    </source>
</reference>
<evidence type="ECO:0000313" key="1">
    <source>
        <dbReference type="EMBL" id="GAL24550.1"/>
    </source>
</evidence>
<protein>
    <submittedName>
        <fullName evidence="1">3',5'-cyclic-nucleotide phosphodiesterase</fullName>
        <ecNumber evidence="1">3.1.4.17</ecNumber>
    </submittedName>
</protein>
<comment type="caution">
    <text evidence="1">The sequence shown here is derived from an EMBL/GenBank/DDBJ whole genome shotgun (WGS) entry which is preliminary data.</text>
</comment>
<organism evidence="1 2">
    <name type="scientific">Vibrio variabilis</name>
    <dbReference type="NCBI Taxonomy" id="990271"/>
    <lineage>
        <taxon>Bacteria</taxon>
        <taxon>Pseudomonadati</taxon>
        <taxon>Pseudomonadota</taxon>
        <taxon>Gammaproteobacteria</taxon>
        <taxon>Vibrionales</taxon>
        <taxon>Vibrionaceae</taxon>
        <taxon>Vibrio</taxon>
    </lineage>
</organism>
<accession>A0ABQ0J6Z2</accession>
<keyword evidence="2" id="KW-1185">Reference proteome</keyword>